<dbReference type="SUPFAM" id="SSF53756">
    <property type="entry name" value="UDP-Glycosyltransferase/glycogen phosphorylase"/>
    <property type="match status" value="1"/>
</dbReference>
<dbReference type="AlphaFoldDB" id="A0A1M5QER3"/>
<comment type="pathway">
    <text evidence="10">Cell wall biogenesis; peptidoglycan biosynthesis.</text>
</comment>
<comment type="subcellular location">
    <subcellularLocation>
        <location evidence="10">Cell membrane</location>
        <topology evidence="10">Peripheral membrane protein</topology>
        <orientation evidence="10">Cytoplasmic side</orientation>
    </subcellularLocation>
</comment>
<feature type="domain" description="Glycosyl transferase family 28 C-terminal" evidence="12">
    <location>
        <begin position="190"/>
        <end position="346"/>
    </location>
</feature>
<dbReference type="UniPathway" id="UPA00219"/>
<accession>A0A1M5QER3</accession>
<comment type="similarity">
    <text evidence="10">Belongs to the glycosyltransferase 28 family. MurG subfamily.</text>
</comment>
<dbReference type="GO" id="GO:0071555">
    <property type="term" value="P:cell wall organization"/>
    <property type="evidence" value="ECO:0007669"/>
    <property type="project" value="UniProtKB-KW"/>
</dbReference>
<dbReference type="STRING" id="1123350.SAMN02744040_00884"/>
<dbReference type="InterPro" id="IPR006009">
    <property type="entry name" value="GlcNAc_MurG"/>
</dbReference>
<evidence type="ECO:0000256" key="1">
    <source>
        <dbReference type="ARBA" id="ARBA00022475"/>
    </source>
</evidence>
<dbReference type="Proteomes" id="UP000242520">
    <property type="component" value="Unassembled WGS sequence"/>
</dbReference>
<evidence type="ECO:0000259" key="12">
    <source>
        <dbReference type="Pfam" id="PF04101"/>
    </source>
</evidence>
<keyword evidence="8 10" id="KW-0131">Cell cycle</keyword>
<dbReference type="NCBIfam" id="TIGR01133">
    <property type="entry name" value="murG"/>
    <property type="match status" value="1"/>
</dbReference>
<feature type="domain" description="Glycosyltransferase family 28 N-terminal" evidence="11">
    <location>
        <begin position="3"/>
        <end position="142"/>
    </location>
</feature>
<dbReference type="CDD" id="cd03785">
    <property type="entry name" value="GT28_MurG"/>
    <property type="match status" value="1"/>
</dbReference>
<dbReference type="GO" id="GO:0008360">
    <property type="term" value="P:regulation of cell shape"/>
    <property type="evidence" value="ECO:0007669"/>
    <property type="project" value="UniProtKB-KW"/>
</dbReference>
<evidence type="ECO:0000256" key="4">
    <source>
        <dbReference type="ARBA" id="ARBA00022679"/>
    </source>
</evidence>
<feature type="binding site" evidence="10">
    <location>
        <begin position="10"/>
        <end position="12"/>
    </location>
    <ligand>
        <name>UDP-N-acetyl-alpha-D-glucosamine</name>
        <dbReference type="ChEBI" id="CHEBI:57705"/>
    </ligand>
</feature>
<dbReference type="GO" id="GO:0005975">
    <property type="term" value="P:carbohydrate metabolic process"/>
    <property type="evidence" value="ECO:0007669"/>
    <property type="project" value="InterPro"/>
</dbReference>
<evidence type="ECO:0000256" key="7">
    <source>
        <dbReference type="ARBA" id="ARBA00023136"/>
    </source>
</evidence>
<feature type="binding site" evidence="10">
    <location>
        <position position="124"/>
    </location>
    <ligand>
        <name>UDP-N-acetyl-alpha-D-glucosamine</name>
        <dbReference type="ChEBI" id="CHEBI:57705"/>
    </ligand>
</feature>
<dbReference type="PANTHER" id="PTHR21015">
    <property type="entry name" value="UDP-N-ACETYLGLUCOSAMINE--N-ACETYLMURAMYL-(PENTAPEPTIDE) PYROPHOSPHORYL-UNDECAPRENOL N-ACETYLGLUCOSAMINE TRANSFERASE 1"/>
    <property type="match status" value="1"/>
</dbReference>
<keyword evidence="4 10" id="KW-0808">Transferase</keyword>
<evidence type="ECO:0000313" key="14">
    <source>
        <dbReference type="Proteomes" id="UP000242520"/>
    </source>
</evidence>
<proteinExistence type="inferred from homology"/>
<organism evidence="13 14">
    <name type="scientific">Tepidibacter thalassicus DSM 15285</name>
    <dbReference type="NCBI Taxonomy" id="1123350"/>
    <lineage>
        <taxon>Bacteria</taxon>
        <taxon>Bacillati</taxon>
        <taxon>Bacillota</taxon>
        <taxon>Clostridia</taxon>
        <taxon>Peptostreptococcales</taxon>
        <taxon>Peptostreptococcaceae</taxon>
        <taxon>Tepidibacter</taxon>
    </lineage>
</organism>
<evidence type="ECO:0000256" key="9">
    <source>
        <dbReference type="ARBA" id="ARBA00023316"/>
    </source>
</evidence>
<comment type="function">
    <text evidence="10">Cell wall formation. Catalyzes the transfer of a GlcNAc subunit on undecaprenyl-pyrophosphoryl-MurNAc-pentapeptide (lipid intermediate I) to form undecaprenyl-pyrophosphoryl-MurNAc-(pentapeptide)GlcNAc (lipid intermediate II).</text>
</comment>
<dbReference type="GO" id="GO:0051991">
    <property type="term" value="F:UDP-N-acetyl-D-glucosamine:N-acetylmuramoyl-L-alanyl-D-glutamyl-meso-2,6-diaminopimelyl-D-alanyl-D-alanine-diphosphoundecaprenol 4-beta-N-acetylglucosaminlytransferase activity"/>
    <property type="evidence" value="ECO:0007669"/>
    <property type="project" value="RHEA"/>
</dbReference>
<dbReference type="Pfam" id="PF03033">
    <property type="entry name" value="Glyco_transf_28"/>
    <property type="match status" value="1"/>
</dbReference>
<keyword evidence="1 10" id="KW-1003">Cell membrane</keyword>
<evidence type="ECO:0000256" key="8">
    <source>
        <dbReference type="ARBA" id="ARBA00023306"/>
    </source>
</evidence>
<comment type="caution">
    <text evidence="10">Lacks conserved residue(s) required for the propagation of feature annotation.</text>
</comment>
<dbReference type="HAMAP" id="MF_00033">
    <property type="entry name" value="MurG"/>
    <property type="match status" value="1"/>
</dbReference>
<evidence type="ECO:0000313" key="13">
    <source>
        <dbReference type="EMBL" id="SHH12346.1"/>
    </source>
</evidence>
<dbReference type="InterPro" id="IPR007235">
    <property type="entry name" value="Glyco_trans_28_C"/>
</dbReference>
<dbReference type="Pfam" id="PF04101">
    <property type="entry name" value="Glyco_tran_28_C"/>
    <property type="match status" value="1"/>
</dbReference>
<evidence type="ECO:0000259" key="11">
    <source>
        <dbReference type="Pfam" id="PF03033"/>
    </source>
</evidence>
<evidence type="ECO:0000256" key="2">
    <source>
        <dbReference type="ARBA" id="ARBA00022618"/>
    </source>
</evidence>
<dbReference type="GO" id="GO:0005886">
    <property type="term" value="C:plasma membrane"/>
    <property type="evidence" value="ECO:0007669"/>
    <property type="project" value="UniProtKB-SubCell"/>
</dbReference>
<keyword evidence="2 10" id="KW-0132">Cell division</keyword>
<gene>
    <name evidence="10" type="primary">murG</name>
    <name evidence="13" type="ORF">SAMN02744040_00884</name>
</gene>
<dbReference type="RefSeq" id="WP_072724050.1">
    <property type="nucleotide sequence ID" value="NZ_FQXH01000008.1"/>
</dbReference>
<dbReference type="EC" id="2.4.1.227" evidence="10"/>
<dbReference type="OrthoDB" id="9808936at2"/>
<feature type="binding site" evidence="10">
    <location>
        <position position="166"/>
    </location>
    <ligand>
        <name>UDP-N-acetyl-alpha-D-glucosamine</name>
        <dbReference type="ChEBI" id="CHEBI:57705"/>
    </ligand>
</feature>
<dbReference type="Gene3D" id="3.40.50.2000">
    <property type="entry name" value="Glycogen Phosphorylase B"/>
    <property type="match status" value="2"/>
</dbReference>
<evidence type="ECO:0000256" key="5">
    <source>
        <dbReference type="ARBA" id="ARBA00022960"/>
    </source>
</evidence>
<dbReference type="InterPro" id="IPR004276">
    <property type="entry name" value="GlycoTrans_28_N"/>
</dbReference>
<comment type="catalytic activity">
    <reaction evidence="10">
        <text>di-trans,octa-cis-undecaprenyl diphospho-N-acetyl-alpha-D-muramoyl-L-alanyl-D-glutamyl-meso-2,6-diaminopimeloyl-D-alanyl-D-alanine + UDP-N-acetyl-alpha-D-glucosamine = di-trans,octa-cis-undecaprenyl diphospho-[N-acetyl-alpha-D-glucosaminyl-(1-&gt;4)]-N-acetyl-alpha-D-muramoyl-L-alanyl-D-glutamyl-meso-2,6-diaminopimeloyl-D-alanyl-D-alanine + UDP + H(+)</text>
        <dbReference type="Rhea" id="RHEA:31227"/>
        <dbReference type="ChEBI" id="CHEBI:15378"/>
        <dbReference type="ChEBI" id="CHEBI:57705"/>
        <dbReference type="ChEBI" id="CHEBI:58223"/>
        <dbReference type="ChEBI" id="CHEBI:61387"/>
        <dbReference type="ChEBI" id="CHEBI:61388"/>
        <dbReference type="EC" id="2.4.1.227"/>
    </reaction>
</comment>
<dbReference type="EMBL" id="FQXH01000008">
    <property type="protein sequence ID" value="SHH12346.1"/>
    <property type="molecule type" value="Genomic_DNA"/>
</dbReference>
<keyword evidence="5 10" id="KW-0133">Cell shape</keyword>
<keyword evidence="9 10" id="KW-0961">Cell wall biogenesis/degradation</keyword>
<dbReference type="GO" id="GO:0051301">
    <property type="term" value="P:cell division"/>
    <property type="evidence" value="ECO:0007669"/>
    <property type="project" value="UniProtKB-KW"/>
</dbReference>
<evidence type="ECO:0000256" key="10">
    <source>
        <dbReference type="HAMAP-Rule" id="MF_00033"/>
    </source>
</evidence>
<feature type="binding site" evidence="10">
    <location>
        <position position="196"/>
    </location>
    <ligand>
        <name>UDP-N-acetyl-alpha-D-glucosamine</name>
        <dbReference type="ChEBI" id="CHEBI:57705"/>
    </ligand>
</feature>
<sequence length="364" mass="40297">MKVLISGGGTGGHVYPAIAIANKLKEEIKEVEILFVGTKNGIENEIVPKSGYELRTITVQGFRRKISIDNIKRVFKLLKGLEQSRRIIKNFKPDIVIGTGGYVCGPVVFNAAINKIPTVIHEQNAFPGITNKILSKVVDKILISFEDAKKYFKDRDNVVLTGNPVRKEILHSNKLNSRRKLGIAEDKKMVLSVGGSGGSKKLNDSMISIIRNFIKEDIQFIHVTGKNHYEDFINSIGDVNLKGFQKIVPYLDDMANALAACDLVICSAGAITLAEVTALGKPSIVIPKAYTAENHQEFNAKSIEKKGAGIAILEKHLTPYKLNETIFKILGDREKLKNMENNSKLIGNPDSINIIYKEIIEMIK</sequence>
<keyword evidence="3 10" id="KW-0328">Glycosyltransferase</keyword>
<evidence type="ECO:0000256" key="3">
    <source>
        <dbReference type="ARBA" id="ARBA00022676"/>
    </source>
</evidence>
<feature type="binding site" evidence="10">
    <location>
        <position position="296"/>
    </location>
    <ligand>
        <name>UDP-N-acetyl-alpha-D-glucosamine</name>
        <dbReference type="ChEBI" id="CHEBI:57705"/>
    </ligand>
</feature>
<keyword evidence="7 10" id="KW-0472">Membrane</keyword>
<keyword evidence="14" id="KW-1185">Reference proteome</keyword>
<protein>
    <recommendedName>
        <fullName evidence="10">UDP-N-acetylglucosamine--N-acetylmuramyl-(pentapeptide) pyrophosphoryl-undecaprenol N-acetylglucosamine transferase</fullName>
        <ecNumber evidence="10">2.4.1.227</ecNumber>
    </recommendedName>
    <alternativeName>
        <fullName evidence="10">Undecaprenyl-PP-MurNAc-pentapeptide-UDPGlcNAc GlcNAc transferase</fullName>
    </alternativeName>
</protein>
<dbReference type="GO" id="GO:0009252">
    <property type="term" value="P:peptidoglycan biosynthetic process"/>
    <property type="evidence" value="ECO:0007669"/>
    <property type="project" value="UniProtKB-UniRule"/>
</dbReference>
<evidence type="ECO:0000256" key="6">
    <source>
        <dbReference type="ARBA" id="ARBA00022984"/>
    </source>
</evidence>
<dbReference type="GO" id="GO:0050511">
    <property type="term" value="F:undecaprenyldiphospho-muramoylpentapeptide beta-N-acetylglucosaminyltransferase activity"/>
    <property type="evidence" value="ECO:0007669"/>
    <property type="project" value="UniProtKB-UniRule"/>
</dbReference>
<dbReference type="PANTHER" id="PTHR21015:SF22">
    <property type="entry name" value="GLYCOSYLTRANSFERASE"/>
    <property type="match status" value="1"/>
</dbReference>
<name>A0A1M5QER3_9FIRM</name>
<reference evidence="14" key="1">
    <citation type="submission" date="2016-11" db="EMBL/GenBank/DDBJ databases">
        <authorList>
            <person name="Varghese N."/>
            <person name="Submissions S."/>
        </authorList>
    </citation>
    <scope>NUCLEOTIDE SEQUENCE [LARGE SCALE GENOMIC DNA]</scope>
    <source>
        <strain evidence="14">DSM 15285</strain>
    </source>
</reference>
<keyword evidence="6 10" id="KW-0573">Peptidoglycan synthesis</keyword>